<dbReference type="STRING" id="985053.VMUT_0547"/>
<keyword evidence="3" id="KW-1185">Reference proteome</keyword>
<evidence type="ECO:0000313" key="2">
    <source>
        <dbReference type="EMBL" id="ADY00758.1"/>
    </source>
</evidence>
<feature type="transmembrane region" description="Helical" evidence="1">
    <location>
        <begin position="240"/>
        <end position="259"/>
    </location>
</feature>
<feature type="transmembrane region" description="Helical" evidence="1">
    <location>
        <begin position="89"/>
        <end position="108"/>
    </location>
</feature>
<accession>F0QV26</accession>
<name>F0QV26_VULM7</name>
<dbReference type="Gene3D" id="1.20.1250.20">
    <property type="entry name" value="MFS general substrate transporter like domains"/>
    <property type="match status" value="1"/>
</dbReference>
<feature type="transmembrane region" description="Helical" evidence="1">
    <location>
        <begin position="176"/>
        <end position="193"/>
    </location>
</feature>
<proteinExistence type="predicted"/>
<dbReference type="KEGG" id="vmo:VMUT_0547"/>
<evidence type="ECO:0008006" key="4">
    <source>
        <dbReference type="Google" id="ProtNLM"/>
    </source>
</evidence>
<feature type="transmembrane region" description="Helical" evidence="1">
    <location>
        <begin position="150"/>
        <end position="170"/>
    </location>
</feature>
<reference evidence="2 3" key="1">
    <citation type="journal article" date="2011" name="J. Bacteriol.">
        <title>Complete genome sequence of 'Vulcanisaeta moutnovskia' strain 768-28, a novel member of the hyperthermophilic crenarchaeal genus vulcanisaeta.</title>
        <authorList>
            <person name="Gumerov V.M."/>
            <person name="Mardanov A.V."/>
            <person name="Beletsky A.V."/>
            <person name="Prokofeva M.I."/>
            <person name="Bonch-Osmolovskaya E.A."/>
            <person name="Ravin N.V."/>
            <person name="Skryabin K.G."/>
        </authorList>
    </citation>
    <scope>NUCLEOTIDE SEQUENCE [LARGE SCALE GENOMIC DNA]</scope>
    <source>
        <strain evidence="2 3">768-28</strain>
    </source>
</reference>
<evidence type="ECO:0000256" key="1">
    <source>
        <dbReference type="SAM" id="Phobius"/>
    </source>
</evidence>
<dbReference type="RefSeq" id="WP_013603921.1">
    <property type="nucleotide sequence ID" value="NC_015151.1"/>
</dbReference>
<feature type="transmembrane region" description="Helical" evidence="1">
    <location>
        <begin position="20"/>
        <end position="45"/>
    </location>
</feature>
<dbReference type="OrthoDB" id="28991at2157"/>
<feature type="transmembrane region" description="Helical" evidence="1">
    <location>
        <begin position="213"/>
        <end position="234"/>
    </location>
</feature>
<dbReference type="AlphaFoldDB" id="F0QV26"/>
<dbReference type="Proteomes" id="UP000007485">
    <property type="component" value="Chromosome"/>
</dbReference>
<feature type="transmembrane region" description="Helical" evidence="1">
    <location>
        <begin position="114"/>
        <end position="138"/>
    </location>
</feature>
<feature type="transmembrane region" description="Helical" evidence="1">
    <location>
        <begin position="354"/>
        <end position="373"/>
    </location>
</feature>
<keyword evidence="1" id="KW-0472">Membrane</keyword>
<organism evidence="2 3">
    <name type="scientific">Vulcanisaeta moutnovskia (strain 768-28)</name>
    <dbReference type="NCBI Taxonomy" id="985053"/>
    <lineage>
        <taxon>Archaea</taxon>
        <taxon>Thermoproteota</taxon>
        <taxon>Thermoprotei</taxon>
        <taxon>Thermoproteales</taxon>
        <taxon>Thermoproteaceae</taxon>
        <taxon>Vulcanisaeta</taxon>
    </lineage>
</organism>
<keyword evidence="1" id="KW-0812">Transmembrane</keyword>
<protein>
    <recommendedName>
        <fullName evidence="4">Major facilitator superfamily MFS_1</fullName>
    </recommendedName>
</protein>
<dbReference type="HOGENOM" id="CLU_732852_0_0_2"/>
<feature type="transmembrane region" description="Helical" evidence="1">
    <location>
        <begin position="57"/>
        <end position="82"/>
    </location>
</feature>
<dbReference type="eggNOG" id="arCOG13912">
    <property type="taxonomic scope" value="Archaea"/>
</dbReference>
<dbReference type="InterPro" id="IPR036259">
    <property type="entry name" value="MFS_trans_sf"/>
</dbReference>
<dbReference type="GeneID" id="10288199"/>
<gene>
    <name evidence="2" type="ordered locus">VMUT_0547</name>
</gene>
<evidence type="ECO:0000313" key="3">
    <source>
        <dbReference type="Proteomes" id="UP000007485"/>
    </source>
</evidence>
<keyword evidence="1" id="KW-1133">Transmembrane helix</keyword>
<feature type="transmembrane region" description="Helical" evidence="1">
    <location>
        <begin position="326"/>
        <end position="348"/>
    </location>
</feature>
<feature type="transmembrane region" description="Helical" evidence="1">
    <location>
        <begin position="271"/>
        <end position="288"/>
    </location>
</feature>
<sequence>MGVNNKPIEELDALVIKRAYYVLGISIAGLSLIMFNWLSLSAIMFNIMAIKKVVLNAVYYVIPMATAMMGFATMQLPATLLFSRFGNRVSMFLGLILNGLSLIFSTTGSYHTALLLRFLAGMGLGLYLMPSLLLILGWWSIRGLTRWVQVTYLSSITTLILLSSVITMGITQNTALYLGIASIVLAILILFTMKDAVIIKSVSVMAVMNNPDILMLSIAFSIPWGVYLGLLPLVINAGSYLGITELTAPLALTPLLYRFRHSIKTERRKALLYLTVALGALTMLMGIAKAQTIILVIVGFTFTLILLLTLYVVNDLVSPILIAQSTSYLLTVSSIIGSIAGIVMGYAIQYFGMFGWVMIGALIILSSLIYRILKITL</sequence>
<feature type="transmembrane region" description="Helical" evidence="1">
    <location>
        <begin position="294"/>
        <end position="314"/>
    </location>
</feature>
<dbReference type="SUPFAM" id="SSF103473">
    <property type="entry name" value="MFS general substrate transporter"/>
    <property type="match status" value="1"/>
</dbReference>
<dbReference type="EMBL" id="CP002529">
    <property type="protein sequence ID" value="ADY00758.1"/>
    <property type="molecule type" value="Genomic_DNA"/>
</dbReference>